<evidence type="ECO:0008006" key="5">
    <source>
        <dbReference type="Google" id="ProtNLM"/>
    </source>
</evidence>
<dbReference type="PANTHER" id="PTHR34145:SF6">
    <property type="entry name" value="F-BOX DOMAIN-CONTAINING PROTEIN"/>
    <property type="match status" value="1"/>
</dbReference>
<proteinExistence type="predicted"/>
<evidence type="ECO:0000313" key="3">
    <source>
        <dbReference type="EMBL" id="CAD6266358.1"/>
    </source>
</evidence>
<dbReference type="SUPFAM" id="SSF52047">
    <property type="entry name" value="RNI-like"/>
    <property type="match status" value="1"/>
</dbReference>
<dbReference type="Pfam" id="PF00646">
    <property type="entry name" value="F-box"/>
    <property type="match status" value="1"/>
</dbReference>
<gene>
    <name evidence="3" type="ORF">NCGR_LOCUS49663</name>
</gene>
<dbReference type="InterPro" id="IPR053772">
    <property type="entry name" value="At1g61320/At1g61330-like"/>
</dbReference>
<name>A0A811R8S8_9POAL</name>
<evidence type="ECO:0000259" key="1">
    <source>
        <dbReference type="Pfam" id="PF00646"/>
    </source>
</evidence>
<dbReference type="Pfam" id="PF23622">
    <property type="entry name" value="LRR_At1g61320_AtMIF1"/>
    <property type="match status" value="1"/>
</dbReference>
<dbReference type="OrthoDB" id="673865at2759"/>
<protein>
    <recommendedName>
        <fullName evidence="5">FBD domain-containing protein</fullName>
    </recommendedName>
</protein>
<reference evidence="3" key="1">
    <citation type="submission" date="2020-10" db="EMBL/GenBank/DDBJ databases">
        <authorList>
            <person name="Han B."/>
            <person name="Lu T."/>
            <person name="Zhao Q."/>
            <person name="Huang X."/>
            <person name="Zhao Y."/>
        </authorList>
    </citation>
    <scope>NUCLEOTIDE SEQUENCE</scope>
</reference>
<dbReference type="InterPro" id="IPR001810">
    <property type="entry name" value="F-box_dom"/>
</dbReference>
<dbReference type="SUPFAM" id="SSF81383">
    <property type="entry name" value="F-box domain"/>
    <property type="match status" value="1"/>
</dbReference>
<dbReference type="InterPro" id="IPR036047">
    <property type="entry name" value="F-box-like_dom_sf"/>
</dbReference>
<dbReference type="EMBL" id="CAJGYO010000013">
    <property type="protein sequence ID" value="CAD6266358.1"/>
    <property type="molecule type" value="Genomic_DNA"/>
</dbReference>
<dbReference type="AlphaFoldDB" id="A0A811R8S8"/>
<evidence type="ECO:0000313" key="4">
    <source>
        <dbReference type="Proteomes" id="UP000604825"/>
    </source>
</evidence>
<keyword evidence="4" id="KW-1185">Reference proteome</keyword>
<dbReference type="Gene3D" id="3.80.10.10">
    <property type="entry name" value="Ribonuclease Inhibitor"/>
    <property type="match status" value="1"/>
</dbReference>
<accession>A0A811R8S8</accession>
<dbReference type="Proteomes" id="UP000604825">
    <property type="component" value="Unassembled WGS sequence"/>
</dbReference>
<feature type="domain" description="At1g61320/AtMIF1 LRR" evidence="2">
    <location>
        <begin position="125"/>
        <end position="477"/>
    </location>
</feature>
<sequence>MGLLALQRLMSLQRDRQRHQRRTRALSGSIDSSMDIRKGSPCQQDAHGDSHAAKRMICSIPTLPEDILHHIYSLLPLRDAARAACSSHAFLRFWRCHPNLTLNWHILCSNANASQENFICIIDNILRNHSGINIKILKLQLYGIYDAYQYLDSWLQVAVKPGIEELTIELCYRVDMKHNVPCTLLTDGVQNSVRYLQLSFCAFHPTPELGPFRNLKSLLLRSVHILDNELEGFLSNSHALEKLDLNSCEKITCLKIPSILLQLHSLKVSCCLKLRVIESKARNLSCFILEGQSVKVSLGETLQMKNLCMGRSNLVCYARVKLSSSMPNLKTLSISSHYERVNTPMLRTKFLFLKWLSIYLRLTSCPSYDYFSLVSFLDASPSLETWLLDVAEESMQHESIFGGGSLQLRQMPMQHHGRLKTVRFKGFNSAKSLVELTCYILRNAKSFGRLTLDTTYGDPKCDSAMSGGRCTPMSKDFSWKHVEGFRQLERILKIRFLLLLG</sequence>
<comment type="caution">
    <text evidence="3">The sequence shown here is derived from an EMBL/GenBank/DDBJ whole genome shotgun (WGS) entry which is preliminary data.</text>
</comment>
<dbReference type="InterPro" id="IPR055357">
    <property type="entry name" value="LRR_At1g61320_AtMIF1"/>
</dbReference>
<dbReference type="InterPro" id="IPR032675">
    <property type="entry name" value="LRR_dom_sf"/>
</dbReference>
<organism evidence="3 4">
    <name type="scientific">Miscanthus lutarioriparius</name>
    <dbReference type="NCBI Taxonomy" id="422564"/>
    <lineage>
        <taxon>Eukaryota</taxon>
        <taxon>Viridiplantae</taxon>
        <taxon>Streptophyta</taxon>
        <taxon>Embryophyta</taxon>
        <taxon>Tracheophyta</taxon>
        <taxon>Spermatophyta</taxon>
        <taxon>Magnoliopsida</taxon>
        <taxon>Liliopsida</taxon>
        <taxon>Poales</taxon>
        <taxon>Poaceae</taxon>
        <taxon>PACMAD clade</taxon>
        <taxon>Panicoideae</taxon>
        <taxon>Andropogonodae</taxon>
        <taxon>Andropogoneae</taxon>
        <taxon>Saccharinae</taxon>
        <taxon>Miscanthus</taxon>
    </lineage>
</organism>
<dbReference type="PANTHER" id="PTHR34145">
    <property type="entry name" value="OS02G0105600 PROTEIN"/>
    <property type="match status" value="1"/>
</dbReference>
<feature type="domain" description="F-box" evidence="1">
    <location>
        <begin position="62"/>
        <end position="95"/>
    </location>
</feature>
<evidence type="ECO:0000259" key="2">
    <source>
        <dbReference type="Pfam" id="PF23622"/>
    </source>
</evidence>